<proteinExistence type="inferred from homology"/>
<comment type="similarity">
    <text evidence="1">Belongs to the BlaI transcriptional regulatory family.</text>
</comment>
<dbReference type="eggNOG" id="COG3682">
    <property type="taxonomic scope" value="Bacteria"/>
</dbReference>
<dbReference type="GO" id="GO:0045892">
    <property type="term" value="P:negative regulation of DNA-templated transcription"/>
    <property type="evidence" value="ECO:0007669"/>
    <property type="project" value="InterPro"/>
</dbReference>
<comment type="caution">
    <text evidence="5">The sequence shown here is derived from an EMBL/GenBank/DDBJ whole genome shotgun (WGS) entry which is preliminary data.</text>
</comment>
<evidence type="ECO:0000313" key="5">
    <source>
        <dbReference type="EMBL" id="EDM80109.1"/>
    </source>
</evidence>
<dbReference type="EMBL" id="ABCS01000013">
    <property type="protein sequence ID" value="EDM80109.1"/>
    <property type="molecule type" value="Genomic_DNA"/>
</dbReference>
<keyword evidence="6" id="KW-1185">Reference proteome</keyword>
<sequence length="113" mass="12352">MRVLWTQPNASVGQVKRALASEGRPLASTTVATQLGRLEKKGLVTHEVEGRQYRYRATVSEHQVQQSALARLTTGLFGGDVTALVHHLLDHGEVGASELAEVKRLIEAKERGQ</sequence>
<name>A6G1R9_9BACT</name>
<dbReference type="PIRSF" id="PIRSF019455">
    <property type="entry name" value="CopR_AtkY"/>
    <property type="match status" value="1"/>
</dbReference>
<dbReference type="Gene3D" id="1.10.4040.10">
    <property type="entry name" value="Penicillinase repressor domain"/>
    <property type="match status" value="1"/>
</dbReference>
<dbReference type="Pfam" id="PF03965">
    <property type="entry name" value="Penicillinase_R"/>
    <property type="match status" value="1"/>
</dbReference>
<reference evidence="5 6" key="1">
    <citation type="submission" date="2007-06" db="EMBL/GenBank/DDBJ databases">
        <authorList>
            <person name="Shimkets L."/>
            <person name="Ferriera S."/>
            <person name="Johnson J."/>
            <person name="Kravitz S."/>
            <person name="Beeson K."/>
            <person name="Sutton G."/>
            <person name="Rogers Y.-H."/>
            <person name="Friedman R."/>
            <person name="Frazier M."/>
            <person name="Venter J.C."/>
        </authorList>
    </citation>
    <scope>NUCLEOTIDE SEQUENCE [LARGE SCALE GENOMIC DNA]</scope>
    <source>
        <strain evidence="5 6">SIR-1</strain>
    </source>
</reference>
<gene>
    <name evidence="5" type="ORF">PPSIR1_35702</name>
</gene>
<dbReference type="Gene3D" id="1.10.10.10">
    <property type="entry name" value="Winged helix-like DNA-binding domain superfamily/Winged helix DNA-binding domain"/>
    <property type="match status" value="1"/>
</dbReference>
<dbReference type="InterPro" id="IPR036390">
    <property type="entry name" value="WH_DNA-bd_sf"/>
</dbReference>
<dbReference type="GO" id="GO:0003677">
    <property type="term" value="F:DNA binding"/>
    <property type="evidence" value="ECO:0007669"/>
    <property type="project" value="UniProtKB-KW"/>
</dbReference>
<dbReference type="AlphaFoldDB" id="A6G1R9"/>
<dbReference type="SUPFAM" id="SSF46785">
    <property type="entry name" value="Winged helix' DNA-binding domain"/>
    <property type="match status" value="1"/>
</dbReference>
<keyword evidence="3" id="KW-0238">DNA-binding</keyword>
<dbReference type="InterPro" id="IPR036388">
    <property type="entry name" value="WH-like_DNA-bd_sf"/>
</dbReference>
<organism evidence="5 6">
    <name type="scientific">Plesiocystis pacifica SIR-1</name>
    <dbReference type="NCBI Taxonomy" id="391625"/>
    <lineage>
        <taxon>Bacteria</taxon>
        <taxon>Pseudomonadati</taxon>
        <taxon>Myxococcota</taxon>
        <taxon>Polyangia</taxon>
        <taxon>Nannocystales</taxon>
        <taxon>Nannocystaceae</taxon>
        <taxon>Plesiocystis</taxon>
    </lineage>
</organism>
<evidence type="ECO:0000256" key="2">
    <source>
        <dbReference type="ARBA" id="ARBA00023015"/>
    </source>
</evidence>
<dbReference type="Proteomes" id="UP000005801">
    <property type="component" value="Unassembled WGS sequence"/>
</dbReference>
<dbReference type="InterPro" id="IPR005650">
    <property type="entry name" value="BlaI_family"/>
</dbReference>
<protein>
    <submittedName>
        <fullName evidence="5">BlaI family transcriptional regulator</fullName>
    </submittedName>
</protein>
<accession>A6G1R9</accession>
<evidence type="ECO:0000256" key="3">
    <source>
        <dbReference type="ARBA" id="ARBA00023125"/>
    </source>
</evidence>
<dbReference type="STRING" id="391625.PPSIR1_35702"/>
<keyword evidence="2" id="KW-0805">Transcription regulation</keyword>
<evidence type="ECO:0000313" key="6">
    <source>
        <dbReference type="Proteomes" id="UP000005801"/>
    </source>
</evidence>
<keyword evidence="4" id="KW-0804">Transcription</keyword>
<evidence type="ECO:0000256" key="1">
    <source>
        <dbReference type="ARBA" id="ARBA00011046"/>
    </source>
</evidence>
<evidence type="ECO:0000256" key="4">
    <source>
        <dbReference type="ARBA" id="ARBA00023163"/>
    </source>
</evidence>